<keyword evidence="6 17" id="KW-0812">Transmembrane</keyword>
<dbReference type="GO" id="GO:0003677">
    <property type="term" value="F:DNA binding"/>
    <property type="evidence" value="ECO:0007669"/>
    <property type="project" value="UniProtKB-KW"/>
</dbReference>
<keyword evidence="7" id="KW-0547">Nucleotide-binding</keyword>
<dbReference type="InterPro" id="IPR027417">
    <property type="entry name" value="P-loop_NTPase"/>
</dbReference>
<keyword evidence="10 17" id="KW-1133">Transmembrane helix</keyword>
<dbReference type="GO" id="GO:0051301">
    <property type="term" value="P:cell division"/>
    <property type="evidence" value="ECO:0007669"/>
    <property type="project" value="UniProtKB-KW"/>
</dbReference>
<dbReference type="SMART" id="SM00382">
    <property type="entry name" value="AAA"/>
    <property type="match status" value="1"/>
</dbReference>
<dbReference type="Gene3D" id="3.30.70.580">
    <property type="entry name" value="Pseudouridine synthase I, catalytic domain, N-terminal subdomain"/>
    <property type="match status" value="1"/>
</dbReference>
<evidence type="ECO:0000256" key="1">
    <source>
        <dbReference type="ARBA" id="ARBA00004651"/>
    </source>
</evidence>
<dbReference type="PROSITE" id="PS50901">
    <property type="entry name" value="FTSK"/>
    <property type="match status" value="1"/>
</dbReference>
<name>A0A0J7KLS3_LASNI</name>
<evidence type="ECO:0000256" key="7">
    <source>
        <dbReference type="ARBA" id="ARBA00022741"/>
    </source>
</evidence>
<protein>
    <submittedName>
        <fullName evidence="19">Cell division protein</fullName>
    </submittedName>
</protein>
<dbReference type="InterPro" id="IPR036390">
    <property type="entry name" value="WH_DNA-bd_sf"/>
</dbReference>
<organism evidence="19 20">
    <name type="scientific">Lasius niger</name>
    <name type="common">Black garden ant</name>
    <dbReference type="NCBI Taxonomy" id="67767"/>
    <lineage>
        <taxon>Eukaryota</taxon>
        <taxon>Metazoa</taxon>
        <taxon>Ecdysozoa</taxon>
        <taxon>Arthropoda</taxon>
        <taxon>Hexapoda</taxon>
        <taxon>Insecta</taxon>
        <taxon>Pterygota</taxon>
        <taxon>Neoptera</taxon>
        <taxon>Endopterygota</taxon>
        <taxon>Hymenoptera</taxon>
        <taxon>Apocrita</taxon>
        <taxon>Aculeata</taxon>
        <taxon>Formicoidea</taxon>
        <taxon>Formicidae</taxon>
        <taxon>Formicinae</taxon>
        <taxon>Lasius</taxon>
        <taxon>Lasius</taxon>
    </lineage>
</organism>
<dbReference type="GO" id="GO:0001522">
    <property type="term" value="P:pseudouridine synthesis"/>
    <property type="evidence" value="ECO:0007669"/>
    <property type="project" value="InterPro"/>
</dbReference>
<comment type="similarity">
    <text evidence="3">Belongs to the pseudouridine synthase RsuA family.</text>
</comment>
<feature type="region of interest" description="Disordered" evidence="16">
    <location>
        <begin position="386"/>
        <end position="459"/>
    </location>
</feature>
<dbReference type="SUPFAM" id="SSF52540">
    <property type="entry name" value="P-loop containing nucleoside triphosphate hydrolases"/>
    <property type="match status" value="1"/>
</dbReference>
<sequence>MDDLPIDPPATPRLWLYHKPSGLITTHSDPLGRPTIFENLPKDLPRVISIGRLDLNSEGLILLTNDGNLSRELELPDRGWKRIYRVRVFGTIDREALKNLKNGIVVEGVQYKSILAEPEGPINSGRNTWLKVQLLEENELGNKNQAEEEISYQDSFPPTHDEDTPNAWTKTLHFLSNFCGLFFGLSFLILASYFFLALMTFNQFDPNLDTANGNPVQNMTGILGADISNVLLHFFGIGSFLIAILFAGWGIELIYAGKPGNIVTRTLGGIAFLFSGATFASLFEWIFFAPNGVETWKHFIPDTSLGGHVGAYFGGELLSLISVTSPQQIPPESAVFLIFIGMLILIGTGAVAFRMPLEYWASFGRFFLNIYHHFFPEKASRRPYRKHSLTDSPFSDVHHPSPKVPDSLEPGSSETKNTANPWFSTKNESSEPEEEVISKPDPFAQERTAPNATPIHRSPLPPVEGAIHFHPPKEELQRPPQPQLEAVRSAVPTAITAHEEKSVQDTLREKETVSHEKAALEEAEQISENLQDETAEDSSVFSSLGRYFSPRPQPTAGSPFEPAPQQHYIGTPPIRNTYNLHRDEDEYDPFHHDGNLETETPLSQQPYSAQSPAEGPASARPAVPPASPIATPPPSPTVAPAETARQTATQPSYAQPEQRPTPQPQQTYAPQQSAAQEAAPQQPTTPAPRPAIPSSPYSKENWVKPSLSLLEDRPPNEDIPTEEELKEMGESLEQVLAEYKIKGKVVAIRRGPVATLFEFRPIAGTRESQIVTLSDDIARSLAVANIRITRVSGRNTVGLEVPNHMRDMVSFVELLNNPTWTGSKGYLELALGKNVTGKPVYADLAKMPHLLVAGTTGSGKSVGMNAMLLSLLLRLSPEDCRMILVDPKKLEFSLYEGIPHLLTPVITEADKALGALRWAVGEMERRYQFLADAGVRNIVNYNHRAREIRAGRASNIRTYQSGNDPQTGLPITEEVELPSEHLPYIVIVIDEMADLIMSDGKGKEIEAGVVRLAQKARACGIHLIIATQRPSADVITGLIKANFPSRIAFQVTNKIDSRIVLDVAGGEQLLGNGDMLFRFPGKPIIRLHGPYISEDEVDAVANDLRSKQAPIYNSDIAQKMEEAASEESSKGGGSDSGGGSSGDKDELYEEAVEIIFKHKRATASFLQRQLSIGYNRASKIIETMEEEGIVGPASASGKRDILGRKPPKEEDDGFSDDSFSGEEDDENHLF</sequence>
<feature type="compositionally biased region" description="Basic and acidic residues" evidence="16">
    <location>
        <begin position="1197"/>
        <end position="1208"/>
    </location>
</feature>
<keyword evidence="12 17" id="KW-0472">Membrane</keyword>
<keyword evidence="9" id="KW-0067">ATP-binding</keyword>
<keyword evidence="5 19" id="KW-0132">Cell division</keyword>
<proteinExistence type="inferred from homology"/>
<keyword evidence="13" id="KW-0413">Isomerase</keyword>
<reference evidence="19 20" key="1">
    <citation type="submission" date="2015-04" db="EMBL/GenBank/DDBJ databases">
        <title>Lasius niger genome sequencing.</title>
        <authorList>
            <person name="Konorov E.A."/>
            <person name="Nikitin M.A."/>
            <person name="Kirill M.V."/>
            <person name="Chang P."/>
        </authorList>
    </citation>
    <scope>NUCLEOTIDE SEQUENCE [LARGE SCALE GENOMIC DNA]</scope>
    <source>
        <tissue evidence="19">Whole</tissue>
    </source>
</reference>
<dbReference type="Gene3D" id="3.30.980.40">
    <property type="match status" value="1"/>
</dbReference>
<dbReference type="Pfam" id="PF09397">
    <property type="entry name" value="FtsK_gamma"/>
    <property type="match status" value="1"/>
</dbReference>
<evidence type="ECO:0000256" key="5">
    <source>
        <dbReference type="ARBA" id="ARBA00022618"/>
    </source>
</evidence>
<evidence type="ECO:0000256" key="2">
    <source>
        <dbReference type="ARBA" id="ARBA00006474"/>
    </source>
</evidence>
<feature type="compositionally biased region" description="Pro residues" evidence="16">
    <location>
        <begin position="622"/>
        <end position="637"/>
    </location>
</feature>
<evidence type="ECO:0000256" key="8">
    <source>
        <dbReference type="ARBA" id="ARBA00022829"/>
    </source>
</evidence>
<dbReference type="Gene3D" id="3.40.50.300">
    <property type="entry name" value="P-loop containing nucleotide triphosphate hydrolases"/>
    <property type="match status" value="1"/>
</dbReference>
<dbReference type="PANTHER" id="PTHR22683">
    <property type="entry name" value="SPORULATION PROTEIN RELATED"/>
    <property type="match status" value="1"/>
</dbReference>
<dbReference type="InterPro" id="IPR020094">
    <property type="entry name" value="TruA/RsuA/RluB/E/F_N"/>
</dbReference>
<dbReference type="InterPro" id="IPR025199">
    <property type="entry name" value="FtsK_4TM"/>
</dbReference>
<comment type="subunit">
    <text evidence="15">Homohexamer. Forms a ring that surrounds DNA.</text>
</comment>
<feature type="compositionally biased region" description="Low complexity" evidence="16">
    <location>
        <begin position="654"/>
        <end position="682"/>
    </location>
</feature>
<dbReference type="InterPro" id="IPR003593">
    <property type="entry name" value="AAA+_ATPase"/>
</dbReference>
<dbReference type="PROSITE" id="PS01149">
    <property type="entry name" value="PSI_RSU"/>
    <property type="match status" value="1"/>
</dbReference>
<dbReference type="GO" id="GO:0005524">
    <property type="term" value="F:ATP binding"/>
    <property type="evidence" value="ECO:0007669"/>
    <property type="project" value="UniProtKB-KW"/>
</dbReference>
<dbReference type="SUPFAM" id="SSF46785">
    <property type="entry name" value="Winged helix' DNA-binding domain"/>
    <property type="match status" value="1"/>
</dbReference>
<evidence type="ECO:0000256" key="17">
    <source>
        <dbReference type="SAM" id="Phobius"/>
    </source>
</evidence>
<dbReference type="InterPro" id="IPR018496">
    <property type="entry name" value="PsdUridine_synth_RsuA/RluB_CS"/>
</dbReference>
<dbReference type="InterPro" id="IPR036388">
    <property type="entry name" value="WH-like_DNA-bd_sf"/>
</dbReference>
<feature type="domain" description="FtsK" evidence="18">
    <location>
        <begin position="837"/>
        <end position="1058"/>
    </location>
</feature>
<feature type="compositionally biased region" description="Polar residues" evidence="16">
    <location>
        <begin position="410"/>
        <end position="427"/>
    </location>
</feature>
<feature type="region of interest" description="Disordered" evidence="16">
    <location>
        <begin position="496"/>
        <end position="700"/>
    </location>
</feature>
<evidence type="ECO:0000256" key="3">
    <source>
        <dbReference type="ARBA" id="ARBA00008348"/>
    </source>
</evidence>
<accession>A0A0J7KLS3</accession>
<dbReference type="Pfam" id="PF17854">
    <property type="entry name" value="FtsK_alpha"/>
    <property type="match status" value="1"/>
</dbReference>
<feature type="region of interest" description="Disordered" evidence="16">
    <location>
        <begin position="1185"/>
        <end position="1230"/>
    </location>
</feature>
<evidence type="ECO:0000256" key="10">
    <source>
        <dbReference type="ARBA" id="ARBA00022989"/>
    </source>
</evidence>
<dbReference type="InterPro" id="IPR050206">
    <property type="entry name" value="FtsK/SpoIIIE/SftA"/>
</dbReference>
<evidence type="ECO:0000256" key="15">
    <source>
        <dbReference type="ARBA" id="ARBA00025923"/>
    </source>
</evidence>
<evidence type="ECO:0000256" key="12">
    <source>
        <dbReference type="ARBA" id="ARBA00023136"/>
    </source>
</evidence>
<evidence type="ECO:0000313" key="19">
    <source>
        <dbReference type="EMBL" id="KMQ91171.1"/>
    </source>
</evidence>
<evidence type="ECO:0000256" key="11">
    <source>
        <dbReference type="ARBA" id="ARBA00023125"/>
    </source>
</evidence>
<dbReference type="PANTHER" id="PTHR22683:SF41">
    <property type="entry name" value="DNA TRANSLOCASE FTSK"/>
    <property type="match status" value="1"/>
</dbReference>
<dbReference type="CDD" id="cd22541">
    <property type="entry name" value="SP5_N"/>
    <property type="match status" value="1"/>
</dbReference>
<evidence type="ECO:0000256" key="16">
    <source>
        <dbReference type="SAM" id="MobiDB-lite"/>
    </source>
</evidence>
<dbReference type="STRING" id="67767.A0A0J7KLS3"/>
<dbReference type="InterPro" id="IPR041027">
    <property type="entry name" value="FtsK_alpha"/>
</dbReference>
<dbReference type="Gene3D" id="1.10.10.10">
    <property type="entry name" value="Winged helix-like DNA-binding domain superfamily/Winged helix DNA-binding domain"/>
    <property type="match status" value="1"/>
</dbReference>
<dbReference type="InterPro" id="IPR020103">
    <property type="entry name" value="PsdUridine_synth_cat_dom_sf"/>
</dbReference>
<comment type="subcellular location">
    <subcellularLocation>
        <location evidence="1">Cell membrane</location>
        <topology evidence="1">Multi-pass membrane protein</topology>
    </subcellularLocation>
</comment>
<feature type="transmembrane region" description="Helical" evidence="17">
    <location>
        <begin position="178"/>
        <end position="201"/>
    </location>
</feature>
<comment type="similarity">
    <text evidence="2">Belongs to the FtsK/SpoIIIE/SftA family.</text>
</comment>
<evidence type="ECO:0000256" key="13">
    <source>
        <dbReference type="ARBA" id="ARBA00023235"/>
    </source>
</evidence>
<evidence type="ECO:0000256" key="14">
    <source>
        <dbReference type="ARBA" id="ARBA00023306"/>
    </source>
</evidence>
<dbReference type="AlphaFoldDB" id="A0A0J7KLS3"/>
<keyword evidence="11" id="KW-0238">DNA-binding</keyword>
<feature type="transmembrane region" description="Helical" evidence="17">
    <location>
        <begin position="230"/>
        <end position="255"/>
    </location>
</feature>
<dbReference type="GO" id="GO:0007059">
    <property type="term" value="P:chromosome segregation"/>
    <property type="evidence" value="ECO:0007669"/>
    <property type="project" value="UniProtKB-KW"/>
</dbReference>
<evidence type="ECO:0000256" key="4">
    <source>
        <dbReference type="ARBA" id="ARBA00022475"/>
    </source>
</evidence>
<feature type="transmembrane region" description="Helical" evidence="17">
    <location>
        <begin position="267"/>
        <end position="288"/>
    </location>
</feature>
<feature type="compositionally biased region" description="Polar residues" evidence="16">
    <location>
        <begin position="597"/>
        <end position="611"/>
    </location>
</feature>
<dbReference type="InterPro" id="IPR002543">
    <property type="entry name" value="FtsK_dom"/>
</dbReference>
<comment type="caution">
    <text evidence="19">The sequence shown here is derived from an EMBL/GenBank/DDBJ whole genome shotgun (WGS) entry which is preliminary data.</text>
</comment>
<evidence type="ECO:0000313" key="20">
    <source>
        <dbReference type="Proteomes" id="UP000036403"/>
    </source>
</evidence>
<feature type="compositionally biased region" description="Polar residues" evidence="16">
    <location>
        <begin position="644"/>
        <end position="653"/>
    </location>
</feature>
<dbReference type="InterPro" id="IPR018541">
    <property type="entry name" value="Ftsk_gamma"/>
</dbReference>
<dbReference type="GO" id="GO:0009982">
    <property type="term" value="F:pseudouridine synthase activity"/>
    <property type="evidence" value="ECO:0007669"/>
    <property type="project" value="InterPro"/>
</dbReference>
<dbReference type="SMART" id="SM00843">
    <property type="entry name" value="Ftsk_gamma"/>
    <property type="match status" value="1"/>
</dbReference>
<evidence type="ECO:0000256" key="6">
    <source>
        <dbReference type="ARBA" id="ARBA00022692"/>
    </source>
</evidence>
<keyword evidence="14" id="KW-0131">Cell cycle</keyword>
<feature type="region of interest" description="Disordered" evidence="16">
    <location>
        <begin position="1120"/>
        <end position="1144"/>
    </location>
</feature>
<feature type="compositionally biased region" description="Acidic residues" evidence="16">
    <location>
        <begin position="1209"/>
        <end position="1230"/>
    </location>
</feature>
<keyword evidence="8" id="KW-0159">Chromosome partition</keyword>
<feature type="transmembrane region" description="Helical" evidence="17">
    <location>
        <begin position="334"/>
        <end position="353"/>
    </location>
</feature>
<dbReference type="Pfam" id="PF01580">
    <property type="entry name" value="FtsK_SpoIIIE"/>
    <property type="match status" value="1"/>
</dbReference>
<keyword evidence="4" id="KW-1003">Cell membrane</keyword>
<feature type="compositionally biased region" description="Basic and acidic residues" evidence="16">
    <location>
        <begin position="497"/>
        <end position="520"/>
    </location>
</feature>
<keyword evidence="20" id="KW-1185">Reference proteome</keyword>
<dbReference type="Proteomes" id="UP000036403">
    <property type="component" value="Unassembled WGS sequence"/>
</dbReference>
<dbReference type="GO" id="GO:0003723">
    <property type="term" value="F:RNA binding"/>
    <property type="evidence" value="ECO:0007669"/>
    <property type="project" value="InterPro"/>
</dbReference>
<dbReference type="GO" id="GO:0005886">
    <property type="term" value="C:plasma membrane"/>
    <property type="evidence" value="ECO:0007669"/>
    <property type="project" value="UniProtKB-SubCell"/>
</dbReference>
<dbReference type="SUPFAM" id="SSF55120">
    <property type="entry name" value="Pseudouridine synthase"/>
    <property type="match status" value="1"/>
</dbReference>
<dbReference type="InterPro" id="IPR006145">
    <property type="entry name" value="PsdUridine_synth_RsuA/RluA"/>
</dbReference>
<dbReference type="EMBL" id="LBMM01005829">
    <property type="protein sequence ID" value="KMQ91171.1"/>
    <property type="molecule type" value="Genomic_DNA"/>
</dbReference>
<gene>
    <name evidence="19" type="ORF">RF55_8993</name>
</gene>
<feature type="compositionally biased region" description="Pro residues" evidence="16">
    <location>
        <begin position="683"/>
        <end position="693"/>
    </location>
</feature>
<dbReference type="OrthoDB" id="6742454at2759"/>
<dbReference type="PaxDb" id="67767-A0A0J7KLS3"/>
<evidence type="ECO:0000259" key="18">
    <source>
        <dbReference type="PROSITE" id="PS50901"/>
    </source>
</evidence>
<dbReference type="Pfam" id="PF00849">
    <property type="entry name" value="PseudoU_synth_2"/>
    <property type="match status" value="1"/>
</dbReference>
<feature type="compositionally biased region" description="Basic and acidic residues" evidence="16">
    <location>
        <begin position="580"/>
        <end position="595"/>
    </location>
</feature>
<dbReference type="Pfam" id="PF13491">
    <property type="entry name" value="FtsK_4TM"/>
    <property type="match status" value="1"/>
</dbReference>
<evidence type="ECO:0000256" key="9">
    <source>
        <dbReference type="ARBA" id="ARBA00022840"/>
    </source>
</evidence>
<feature type="compositionally biased region" description="Gly residues" evidence="16">
    <location>
        <begin position="1130"/>
        <end position="1141"/>
    </location>
</feature>
<feature type="compositionally biased region" description="Acidic residues" evidence="16">
    <location>
        <begin position="521"/>
        <end position="536"/>
    </location>
</feature>